<dbReference type="SUPFAM" id="SSF51905">
    <property type="entry name" value="FAD/NAD(P)-binding domain"/>
    <property type="match status" value="1"/>
</dbReference>
<name>A0A0N0NQR6_9EURO</name>
<dbReference type="Gene3D" id="3.30.9.10">
    <property type="entry name" value="D-Amino Acid Oxidase, subunit A, domain 2"/>
    <property type="match status" value="1"/>
</dbReference>
<evidence type="ECO:0000313" key="3">
    <source>
        <dbReference type="EMBL" id="KPI43999.1"/>
    </source>
</evidence>
<dbReference type="OrthoDB" id="4160274at2759"/>
<organism evidence="3 4">
    <name type="scientific">Cyphellophora attinorum</name>
    <dbReference type="NCBI Taxonomy" id="1664694"/>
    <lineage>
        <taxon>Eukaryota</taxon>
        <taxon>Fungi</taxon>
        <taxon>Dikarya</taxon>
        <taxon>Ascomycota</taxon>
        <taxon>Pezizomycotina</taxon>
        <taxon>Eurotiomycetes</taxon>
        <taxon>Chaetothyriomycetidae</taxon>
        <taxon>Chaetothyriales</taxon>
        <taxon>Cyphellophoraceae</taxon>
        <taxon>Cyphellophora</taxon>
    </lineage>
</organism>
<evidence type="ECO:0000313" key="4">
    <source>
        <dbReference type="Proteomes" id="UP000038010"/>
    </source>
</evidence>
<feature type="domain" description="FAD dependent oxidoreductase" evidence="2">
    <location>
        <begin position="42"/>
        <end position="432"/>
    </location>
</feature>
<dbReference type="VEuPathDB" id="FungiDB:AB675_6337"/>
<comment type="caution">
    <text evidence="3">The sequence shown here is derived from an EMBL/GenBank/DDBJ whole genome shotgun (WGS) entry which is preliminary data.</text>
</comment>
<dbReference type="Gene3D" id="3.50.50.60">
    <property type="entry name" value="FAD/NAD(P)-binding domain"/>
    <property type="match status" value="1"/>
</dbReference>
<dbReference type="InterPro" id="IPR006076">
    <property type="entry name" value="FAD-dep_OxRdtase"/>
</dbReference>
<accession>A0A0N0NQR6</accession>
<dbReference type="GeneID" id="28738500"/>
<evidence type="ECO:0000256" key="1">
    <source>
        <dbReference type="SAM" id="MobiDB-lite"/>
    </source>
</evidence>
<dbReference type="PANTHER" id="PTHR13847">
    <property type="entry name" value="SARCOSINE DEHYDROGENASE-RELATED"/>
    <property type="match status" value="1"/>
</dbReference>
<reference evidence="3 4" key="1">
    <citation type="submission" date="2015-06" db="EMBL/GenBank/DDBJ databases">
        <title>Draft genome of the ant-associated black yeast Phialophora attae CBS 131958.</title>
        <authorList>
            <person name="Moreno L.F."/>
            <person name="Stielow B.J."/>
            <person name="de Hoog S."/>
            <person name="Vicente V.A."/>
            <person name="Weiss V.A."/>
            <person name="de Vries M."/>
            <person name="Cruz L.M."/>
            <person name="Souza E.M."/>
        </authorList>
    </citation>
    <scope>NUCLEOTIDE SEQUENCE [LARGE SCALE GENOMIC DNA]</scope>
    <source>
        <strain evidence="3 4">CBS 131958</strain>
    </source>
</reference>
<dbReference type="GO" id="GO:0005737">
    <property type="term" value="C:cytoplasm"/>
    <property type="evidence" value="ECO:0007669"/>
    <property type="project" value="TreeGrafter"/>
</dbReference>
<dbReference type="RefSeq" id="XP_018003962.1">
    <property type="nucleotide sequence ID" value="XM_018146620.1"/>
</dbReference>
<dbReference type="Pfam" id="PF01266">
    <property type="entry name" value="DAO"/>
    <property type="match status" value="1"/>
</dbReference>
<sequence length="473" mass="51663">MSPNRHLGVDPGLPAGNPTPSFWQEPRSRSFRPQDNLPAARDVVIIGSGITGCSVAWHLLNNHVSLNVTILEARDVCSGATGRNGGRINCTAVQDFHKYSEIFGQSSAKEIVRFELAHYESIRKTVESIGPELLSESELRWINAVSAVFTDQEVNAFRSMLKAFEDAFPDLRGHWQVVGRRTMASKYGMPRASGGLVGKAGAAWPYRMIHGIFEHLQTICKERFSIASNTPVLSISRASDSNRPYLLRTKRGTIMAKHVVHCTEGHAAHLLPQLRGIIIPRRGQMTVQGGDQQMLRGRVESFSLTIQGIFSYATTNARTGDIFIGGGDREDRKYSMGRASDAEEDLAALSYLSGVLQVVFGSQRGTMAPRVKSSWSGTLGCSIDDAPLVGMLPQELLERPAGSAISAEWISAGYGGYGMVNAFLCGKYLVEMMLGLPNELGLPRAYLLNSARALDLIERRRIVVGGIGKQAQM</sequence>
<protein>
    <recommendedName>
        <fullName evidence="2">FAD dependent oxidoreductase domain-containing protein</fullName>
    </recommendedName>
</protein>
<keyword evidence="4" id="KW-1185">Reference proteome</keyword>
<dbReference type="AlphaFoldDB" id="A0A0N0NQR6"/>
<dbReference type="STRING" id="1664694.A0A0N0NQR6"/>
<proteinExistence type="predicted"/>
<dbReference type="PANTHER" id="PTHR13847:SF213">
    <property type="entry name" value="DEPENDENT OXIDOREDUCTASE, PUTATIVE-RELATED"/>
    <property type="match status" value="1"/>
</dbReference>
<dbReference type="EMBL" id="LFJN01000004">
    <property type="protein sequence ID" value="KPI43999.1"/>
    <property type="molecule type" value="Genomic_DNA"/>
</dbReference>
<dbReference type="InterPro" id="IPR036188">
    <property type="entry name" value="FAD/NAD-bd_sf"/>
</dbReference>
<feature type="region of interest" description="Disordered" evidence="1">
    <location>
        <begin position="1"/>
        <end position="34"/>
    </location>
</feature>
<dbReference type="Proteomes" id="UP000038010">
    <property type="component" value="Unassembled WGS sequence"/>
</dbReference>
<evidence type="ECO:0000259" key="2">
    <source>
        <dbReference type="Pfam" id="PF01266"/>
    </source>
</evidence>
<gene>
    <name evidence="3" type="ORF">AB675_6337</name>
</gene>